<dbReference type="Proteomes" id="UP001148838">
    <property type="component" value="Unassembled WGS sequence"/>
</dbReference>
<reference evidence="2 3" key="1">
    <citation type="journal article" date="2022" name="Allergy">
        <title>Genome assembly and annotation of Periplaneta americana reveal a comprehensive cockroach allergen profile.</title>
        <authorList>
            <person name="Wang L."/>
            <person name="Xiong Q."/>
            <person name="Saelim N."/>
            <person name="Wang L."/>
            <person name="Nong W."/>
            <person name="Wan A.T."/>
            <person name="Shi M."/>
            <person name="Liu X."/>
            <person name="Cao Q."/>
            <person name="Hui J.H.L."/>
            <person name="Sookrung N."/>
            <person name="Leung T.F."/>
            <person name="Tungtrongchitr A."/>
            <person name="Tsui S.K.W."/>
        </authorList>
    </citation>
    <scope>NUCLEOTIDE SEQUENCE [LARGE SCALE GENOMIC DNA]</scope>
    <source>
        <strain evidence="2">PWHHKU_190912</strain>
    </source>
</reference>
<feature type="compositionally biased region" description="Polar residues" evidence="1">
    <location>
        <begin position="19"/>
        <end position="40"/>
    </location>
</feature>
<proteinExistence type="predicted"/>
<evidence type="ECO:0000313" key="3">
    <source>
        <dbReference type="Proteomes" id="UP001148838"/>
    </source>
</evidence>
<dbReference type="EMBL" id="JAJSOF020000027">
    <property type="protein sequence ID" value="KAJ4432948.1"/>
    <property type="molecule type" value="Genomic_DNA"/>
</dbReference>
<gene>
    <name evidence="2" type="ORF">ANN_15205</name>
</gene>
<keyword evidence="3" id="KW-1185">Reference proteome</keyword>
<name>A0ABQ8SG11_PERAM</name>
<sequence>MWQYSCIFSTQSKDFSVQRTKKNGSGSEIESNDESVFTKASETRKASDKAKKELYTRKKKKVIEFIKKLEATESHYSRNKSQRLYLKASRHISEVVVHFPVRGHSFLPADRLFGVVEKTLWKKAKIINPNDYRTVYETMDSVKNLGEIWTIRDYKSLASQCKKVDRIKDMKRVMLKRIYKNGKSEVSLKMVSTFRCDKPFKVGTHIIKRGIRRITEPQIKETFRLLTDTKKNNEDTLL</sequence>
<organism evidence="2 3">
    <name type="scientific">Periplaneta americana</name>
    <name type="common">American cockroach</name>
    <name type="synonym">Blatta americana</name>
    <dbReference type="NCBI Taxonomy" id="6978"/>
    <lineage>
        <taxon>Eukaryota</taxon>
        <taxon>Metazoa</taxon>
        <taxon>Ecdysozoa</taxon>
        <taxon>Arthropoda</taxon>
        <taxon>Hexapoda</taxon>
        <taxon>Insecta</taxon>
        <taxon>Pterygota</taxon>
        <taxon>Neoptera</taxon>
        <taxon>Polyneoptera</taxon>
        <taxon>Dictyoptera</taxon>
        <taxon>Blattodea</taxon>
        <taxon>Blattoidea</taxon>
        <taxon>Blattidae</taxon>
        <taxon>Blattinae</taxon>
        <taxon>Periplaneta</taxon>
    </lineage>
</organism>
<feature type="compositionally biased region" description="Basic and acidic residues" evidence="1">
    <location>
        <begin position="41"/>
        <end position="50"/>
    </location>
</feature>
<comment type="caution">
    <text evidence="2">The sequence shown here is derived from an EMBL/GenBank/DDBJ whole genome shotgun (WGS) entry which is preliminary data.</text>
</comment>
<protein>
    <submittedName>
        <fullName evidence="2">Uncharacterized protein</fullName>
    </submittedName>
</protein>
<feature type="region of interest" description="Disordered" evidence="1">
    <location>
        <begin position="19"/>
        <end position="50"/>
    </location>
</feature>
<accession>A0ABQ8SG11</accession>
<evidence type="ECO:0000256" key="1">
    <source>
        <dbReference type="SAM" id="MobiDB-lite"/>
    </source>
</evidence>
<evidence type="ECO:0000313" key="2">
    <source>
        <dbReference type="EMBL" id="KAJ4432948.1"/>
    </source>
</evidence>